<gene>
    <name evidence="1" type="ORF">B0T24DRAFT_683004</name>
</gene>
<dbReference type="EMBL" id="JAULSN010000008">
    <property type="protein sequence ID" value="KAK3365949.1"/>
    <property type="molecule type" value="Genomic_DNA"/>
</dbReference>
<proteinExistence type="predicted"/>
<evidence type="ECO:0000313" key="2">
    <source>
        <dbReference type="Proteomes" id="UP001287356"/>
    </source>
</evidence>
<comment type="caution">
    <text evidence="1">The sequence shown here is derived from an EMBL/GenBank/DDBJ whole genome shotgun (WGS) entry which is preliminary data.</text>
</comment>
<name>A0AAE0JX25_9PEZI</name>
<organism evidence="1 2">
    <name type="scientific">Lasiosphaeria ovina</name>
    <dbReference type="NCBI Taxonomy" id="92902"/>
    <lineage>
        <taxon>Eukaryota</taxon>
        <taxon>Fungi</taxon>
        <taxon>Dikarya</taxon>
        <taxon>Ascomycota</taxon>
        <taxon>Pezizomycotina</taxon>
        <taxon>Sordariomycetes</taxon>
        <taxon>Sordariomycetidae</taxon>
        <taxon>Sordariales</taxon>
        <taxon>Lasiosphaeriaceae</taxon>
        <taxon>Lasiosphaeria</taxon>
    </lineage>
</organism>
<accession>A0AAE0JX25</accession>
<evidence type="ECO:0000313" key="1">
    <source>
        <dbReference type="EMBL" id="KAK3365949.1"/>
    </source>
</evidence>
<reference evidence="1" key="2">
    <citation type="submission" date="2023-06" db="EMBL/GenBank/DDBJ databases">
        <authorList>
            <consortium name="Lawrence Berkeley National Laboratory"/>
            <person name="Haridas S."/>
            <person name="Hensen N."/>
            <person name="Bonometti L."/>
            <person name="Westerberg I."/>
            <person name="Brannstrom I.O."/>
            <person name="Guillou S."/>
            <person name="Cros-Aarteil S."/>
            <person name="Calhoun S."/>
            <person name="Kuo A."/>
            <person name="Mondo S."/>
            <person name="Pangilinan J."/>
            <person name="Riley R."/>
            <person name="Labutti K."/>
            <person name="Andreopoulos B."/>
            <person name="Lipzen A."/>
            <person name="Chen C."/>
            <person name="Yanf M."/>
            <person name="Daum C."/>
            <person name="Ng V."/>
            <person name="Clum A."/>
            <person name="Steindorff A."/>
            <person name="Ohm R."/>
            <person name="Martin F."/>
            <person name="Silar P."/>
            <person name="Natvig D."/>
            <person name="Lalanne C."/>
            <person name="Gautier V."/>
            <person name="Ament-Velasquez S.L."/>
            <person name="Kruys A."/>
            <person name="Hutchinson M.I."/>
            <person name="Powell A.J."/>
            <person name="Barry K."/>
            <person name="Miller A.N."/>
            <person name="Grigoriev I.V."/>
            <person name="Debuchy R."/>
            <person name="Gladieux P."/>
            <person name="Thoren M.H."/>
            <person name="Johannesson H."/>
        </authorList>
    </citation>
    <scope>NUCLEOTIDE SEQUENCE</scope>
    <source>
        <strain evidence="1">CBS 958.72</strain>
    </source>
</reference>
<sequence>MEDAKVMAARLEYARRFGVPLEPFAFPTEQDMGADQRQATWSLIRLTDVGGSAVRNRLADPAAATARQLCAACRCLPEHFDETARLSDGGDCDSYYVHLENAQTLPSSSETCIVCALFAFVTGRTQATRTSRGYELGEDSFLPGPLRLKAVLESANGRREGQGGGAKRPGIVALELWLPWALKQARAYPSVTTNRGCSEHKFGSGQWFAGHPEATLDAVMAGEISALECSANPKHLYALLVAYRISLGHDIMAEPNIYIIGGPRRGPKGLVCGCAELDEPLDISHLGTGGHYLLWAFPVLTWTRAKNKEILLHQILILAMVDPERNHDEHCPFRFGEAQMLDEDMLKEAHSGIYRRVGVGVGLLEAGAGAGAGWFIEGDDSPVAKITII</sequence>
<dbReference type="AlphaFoldDB" id="A0AAE0JX25"/>
<dbReference type="Proteomes" id="UP001287356">
    <property type="component" value="Unassembled WGS sequence"/>
</dbReference>
<reference evidence="1" key="1">
    <citation type="journal article" date="2023" name="Mol. Phylogenet. Evol.">
        <title>Genome-scale phylogeny and comparative genomics of the fungal order Sordariales.</title>
        <authorList>
            <person name="Hensen N."/>
            <person name="Bonometti L."/>
            <person name="Westerberg I."/>
            <person name="Brannstrom I.O."/>
            <person name="Guillou S."/>
            <person name="Cros-Aarteil S."/>
            <person name="Calhoun S."/>
            <person name="Haridas S."/>
            <person name="Kuo A."/>
            <person name="Mondo S."/>
            <person name="Pangilinan J."/>
            <person name="Riley R."/>
            <person name="LaButti K."/>
            <person name="Andreopoulos B."/>
            <person name="Lipzen A."/>
            <person name="Chen C."/>
            <person name="Yan M."/>
            <person name="Daum C."/>
            <person name="Ng V."/>
            <person name="Clum A."/>
            <person name="Steindorff A."/>
            <person name="Ohm R.A."/>
            <person name="Martin F."/>
            <person name="Silar P."/>
            <person name="Natvig D.O."/>
            <person name="Lalanne C."/>
            <person name="Gautier V."/>
            <person name="Ament-Velasquez S.L."/>
            <person name="Kruys A."/>
            <person name="Hutchinson M.I."/>
            <person name="Powell A.J."/>
            <person name="Barry K."/>
            <person name="Miller A.N."/>
            <person name="Grigoriev I.V."/>
            <person name="Debuchy R."/>
            <person name="Gladieux P."/>
            <person name="Hiltunen Thoren M."/>
            <person name="Johannesson H."/>
        </authorList>
    </citation>
    <scope>NUCLEOTIDE SEQUENCE</scope>
    <source>
        <strain evidence="1">CBS 958.72</strain>
    </source>
</reference>
<keyword evidence="2" id="KW-1185">Reference proteome</keyword>
<protein>
    <submittedName>
        <fullName evidence="1">Uncharacterized protein</fullName>
    </submittedName>
</protein>